<sequence length="103" mass="11334">MELKSARATAIVVLALMLVFLAETSSALSYKQCYEACYHPCRANGEPRWICKIKCFTTCLSSSSVAGKCYDSCFRSSCSHPGNSDEKVMGKCMDKCFSMCGKQ</sequence>
<gene>
    <name evidence="2" type="ORF">CB5_LOCUS7412</name>
</gene>
<dbReference type="EMBL" id="LR862143">
    <property type="protein sequence ID" value="CAD1824201.1"/>
    <property type="molecule type" value="Genomic_DNA"/>
</dbReference>
<dbReference type="InterPro" id="IPR036466">
    <property type="entry name" value="Pollen_allergen_ole-e-6_sf"/>
</dbReference>
<evidence type="ECO:0000256" key="1">
    <source>
        <dbReference type="SAM" id="SignalP"/>
    </source>
</evidence>
<protein>
    <recommendedName>
        <fullName evidence="3">Thionin-like protein 2</fullName>
    </recommendedName>
</protein>
<feature type="signal peptide" evidence="1">
    <location>
        <begin position="1"/>
        <end position="27"/>
    </location>
</feature>
<accession>A0A6V7P034</accession>
<evidence type="ECO:0000313" key="2">
    <source>
        <dbReference type="EMBL" id="CAD1824201.1"/>
    </source>
</evidence>
<keyword evidence="1" id="KW-0732">Signal</keyword>
<proteinExistence type="predicted"/>
<dbReference type="Gene3D" id="1.10.287.720">
    <property type="entry name" value="Pollen allergen ole e 6"/>
    <property type="match status" value="1"/>
</dbReference>
<feature type="chain" id="PRO_5028262728" description="Thionin-like protein 2" evidence="1">
    <location>
        <begin position="28"/>
        <end position="103"/>
    </location>
</feature>
<evidence type="ECO:0008006" key="3">
    <source>
        <dbReference type="Google" id="ProtNLM"/>
    </source>
</evidence>
<dbReference type="AlphaFoldDB" id="A0A6V7P034"/>
<organism evidence="2">
    <name type="scientific">Ananas comosus var. bracteatus</name>
    <name type="common">red pineapple</name>
    <dbReference type="NCBI Taxonomy" id="296719"/>
    <lineage>
        <taxon>Eukaryota</taxon>
        <taxon>Viridiplantae</taxon>
        <taxon>Streptophyta</taxon>
        <taxon>Embryophyta</taxon>
        <taxon>Tracheophyta</taxon>
        <taxon>Spermatophyta</taxon>
        <taxon>Magnoliopsida</taxon>
        <taxon>Liliopsida</taxon>
        <taxon>Poales</taxon>
        <taxon>Bromeliaceae</taxon>
        <taxon>Bromelioideae</taxon>
        <taxon>Ananas</taxon>
    </lineage>
</organism>
<dbReference type="PANTHER" id="PTHR36483">
    <property type="entry name" value="OS02G0130700 PROTEIN"/>
    <property type="match status" value="1"/>
</dbReference>
<name>A0A6V7P034_ANACO</name>
<reference evidence="2" key="1">
    <citation type="submission" date="2020-07" db="EMBL/GenBank/DDBJ databases">
        <authorList>
            <person name="Lin J."/>
        </authorList>
    </citation>
    <scope>NUCLEOTIDE SEQUENCE</scope>
</reference>